<feature type="binding site" evidence="5">
    <location>
        <position position="107"/>
    </location>
    <ligand>
        <name>Fe cation</name>
        <dbReference type="ChEBI" id="CHEBI:24875"/>
        <label>1</label>
    </ligand>
</feature>
<feature type="binding site" evidence="5">
    <location>
        <position position="141"/>
    </location>
    <ligand>
        <name>Fe cation</name>
        <dbReference type="ChEBI" id="CHEBI:24875"/>
        <label>1</label>
    </ligand>
</feature>
<dbReference type="RGD" id="41114626">
    <property type="gene designation" value="Fthl17cl1"/>
</dbReference>
<dbReference type="PROSITE" id="PS00204">
    <property type="entry name" value="FERRITIN_2"/>
    <property type="match status" value="1"/>
</dbReference>
<proteinExistence type="inferred from homology"/>
<dbReference type="GO" id="GO:0006879">
    <property type="term" value="P:intracellular iron ion homeostasis"/>
    <property type="evidence" value="ECO:0007669"/>
    <property type="project" value="UniProtKB-KW"/>
</dbReference>
<dbReference type="SMR" id="A0A0G2K1G6"/>
<dbReference type="Proteomes" id="UP000002494">
    <property type="component" value="Chromosome X"/>
</dbReference>
<keyword evidence="2 6" id="KW-0409">Iron storage</keyword>
<feature type="domain" description="Ferritin-like diiron" evidence="7">
    <location>
        <begin position="10"/>
        <end position="159"/>
    </location>
</feature>
<dbReference type="PROSITE" id="PS50905">
    <property type="entry name" value="FERRITIN_LIKE"/>
    <property type="match status" value="1"/>
</dbReference>
<evidence type="ECO:0000256" key="4">
    <source>
        <dbReference type="ARBA" id="ARBA00023004"/>
    </source>
</evidence>
<dbReference type="InterPro" id="IPR014034">
    <property type="entry name" value="Ferritin_CS"/>
</dbReference>
<dbReference type="Gene3D" id="1.20.1260.10">
    <property type="match status" value="1"/>
</dbReference>
<name>A0A0G2K1G6_RAT</name>
<evidence type="ECO:0000313" key="10">
    <source>
        <dbReference type="Proteomes" id="UP000002494"/>
    </source>
</evidence>
<keyword evidence="4 5" id="KW-0408">Iron</keyword>
<dbReference type="InterPro" id="IPR012347">
    <property type="entry name" value="Ferritin-like"/>
</dbReference>
<comment type="function">
    <text evidence="6">Stores iron in a soluble, non-toxic, readily available form. Important for iron homeostasis. Iron is taken up in the ferrous form and deposited as ferric hydroxides after oxidation.</text>
</comment>
<dbReference type="PANTHER" id="PTHR11431:SF97">
    <property type="entry name" value="FERRITIN HEAVY POLYPEPTIDE-LIKE 17-RELATED"/>
    <property type="match status" value="1"/>
</dbReference>
<reference evidence="8 10" key="1">
    <citation type="journal article" date="2004" name="Nature">
        <title>Genome sequence of the Brown Norway rat yields insights into mammalian evolution.</title>
        <authorList>
            <consortium name="Rat Genome Sequencing Project Consortium"/>
            <person name="Gibbs R.A."/>
            <person name="Weinstock G.M."/>
            <person name="Metzker M.L."/>
            <person name="Muzny D.M."/>
            <person name="Sodergren E.J."/>
            <person name="Scherer S."/>
            <person name="Scott G."/>
            <person name="Steffen D."/>
            <person name="Worley K.C."/>
            <person name="Burch P.E."/>
            <person name="Okwuonu G."/>
            <person name="Hines S."/>
            <person name="Lewis L."/>
            <person name="Deramo C."/>
            <person name="Delgado O."/>
            <person name="Dugan-Rocha S."/>
            <person name="Miner G."/>
            <person name="Morgan M."/>
            <person name="Hawes A."/>
            <person name="Gill R."/>
            <person name="Holt R.A."/>
            <person name="Adams M.D."/>
            <person name="Amanatides P.G."/>
            <person name="Baden-Tillson H."/>
            <person name="Barnstead M."/>
            <person name="Chin S."/>
            <person name="Evans C.A."/>
            <person name="Ferriera S."/>
            <person name="Fosler C."/>
            <person name="Glodek A."/>
            <person name="Gu Z."/>
            <person name="Jennings D."/>
            <person name="Kraft C.L."/>
            <person name="Nguyen T."/>
            <person name="Pfannkoch C.M."/>
            <person name="Sitter C."/>
            <person name="Sutton G.G."/>
            <person name="Venter J.C."/>
            <person name="Woodage T."/>
            <person name="Smith D."/>
            <person name="Lee H.-M."/>
            <person name="Gustafson E."/>
            <person name="Cahill P."/>
            <person name="Kana A."/>
            <person name="Doucette-Stamm L."/>
            <person name="Weinstock K."/>
            <person name="Fechtel K."/>
            <person name="Weiss R.B."/>
            <person name="Dunn D.M."/>
            <person name="Green E.D."/>
            <person name="Blakesley R.W."/>
            <person name="Bouffard G.G."/>
            <person name="De Jong P.J."/>
            <person name="Osoegawa K."/>
            <person name="Zhu B."/>
            <person name="Marra M."/>
            <person name="Schein J."/>
            <person name="Bosdet I."/>
            <person name="Fjell C."/>
            <person name="Jones S."/>
            <person name="Krzywinski M."/>
            <person name="Mathewson C."/>
            <person name="Siddiqui A."/>
            <person name="Wye N."/>
            <person name="McPherson J."/>
            <person name="Zhao S."/>
            <person name="Fraser C.M."/>
            <person name="Shetty J."/>
            <person name="Shatsman S."/>
            <person name="Geer K."/>
            <person name="Chen Y."/>
            <person name="Abramzon S."/>
            <person name="Nierman W.C."/>
            <person name="Havlak P.H."/>
            <person name="Chen R."/>
            <person name="Durbin K.J."/>
            <person name="Egan A."/>
            <person name="Ren Y."/>
            <person name="Song X.-Z."/>
            <person name="Li B."/>
            <person name="Liu Y."/>
            <person name="Qin X."/>
            <person name="Cawley S."/>
            <person name="Cooney A.J."/>
            <person name="D'Souza L.M."/>
            <person name="Martin K."/>
            <person name="Wu J.Q."/>
            <person name="Gonzalez-Garay M.L."/>
            <person name="Jackson A.R."/>
            <person name="Kalafus K.J."/>
            <person name="McLeod M.P."/>
            <person name="Milosavljevic A."/>
            <person name="Virk D."/>
            <person name="Volkov A."/>
            <person name="Wheeler D.A."/>
            <person name="Zhang Z."/>
            <person name="Bailey J.A."/>
            <person name="Eichler E.E."/>
            <person name="Tuzun E."/>
            <person name="Birney E."/>
            <person name="Mongin E."/>
            <person name="Ureta-Vidal A."/>
            <person name="Woodwark C."/>
            <person name="Zdobnov E."/>
            <person name="Bork P."/>
            <person name="Suyama M."/>
            <person name="Torrents D."/>
            <person name="Alexandersson M."/>
            <person name="Trask B.J."/>
            <person name="Young J.M."/>
            <person name="Huang H."/>
            <person name="Wang H."/>
            <person name="Xing H."/>
            <person name="Daniels S."/>
            <person name="Gietzen D."/>
            <person name="Schmidt J."/>
            <person name="Stevens K."/>
            <person name="Vitt U."/>
            <person name="Wingrove J."/>
            <person name="Camara F."/>
            <person name="Mar Alba M."/>
            <person name="Abril J.F."/>
            <person name="Guigo R."/>
            <person name="Smit A."/>
            <person name="Dubchak I."/>
            <person name="Rubin E.M."/>
            <person name="Couronne O."/>
            <person name="Poliakov A."/>
            <person name="Huebner N."/>
            <person name="Ganten D."/>
            <person name="Goesele C."/>
            <person name="Hummel O."/>
            <person name="Kreitler T."/>
            <person name="Lee Y.-A."/>
            <person name="Monti J."/>
            <person name="Schulz H."/>
            <person name="Zimdahl H."/>
            <person name="Himmelbauer H."/>
            <person name="Lehrach H."/>
            <person name="Jacob H.J."/>
            <person name="Bromberg S."/>
            <person name="Gullings-Handley J."/>
            <person name="Jensen-Seaman M.I."/>
            <person name="Kwitek A.E."/>
            <person name="Lazar J."/>
            <person name="Pasko D."/>
            <person name="Tonellato P.J."/>
            <person name="Twigger S."/>
            <person name="Ponting C.P."/>
            <person name="Duarte J.M."/>
            <person name="Rice S."/>
            <person name="Goodstadt L."/>
            <person name="Beatson S.A."/>
            <person name="Emes R.D."/>
            <person name="Winter E.E."/>
            <person name="Webber C."/>
            <person name="Brandt P."/>
            <person name="Nyakatura G."/>
            <person name="Adetobi M."/>
            <person name="Chiaromonte F."/>
            <person name="Elnitski L."/>
            <person name="Eswara P."/>
            <person name="Hardison R.C."/>
            <person name="Hou M."/>
            <person name="Kolbe D."/>
            <person name="Makova K."/>
            <person name="Miller W."/>
            <person name="Nekrutenko A."/>
            <person name="Riemer C."/>
            <person name="Schwartz S."/>
            <person name="Taylor J."/>
            <person name="Yang S."/>
            <person name="Zhang Y."/>
            <person name="Lindpaintner K."/>
            <person name="Andrews T.D."/>
            <person name="Caccamo M."/>
            <person name="Clamp M."/>
            <person name="Clarke L."/>
            <person name="Curwen V."/>
            <person name="Durbin R.M."/>
            <person name="Eyras E."/>
            <person name="Searle S.M."/>
            <person name="Cooper G.M."/>
            <person name="Batzoglou S."/>
            <person name="Brudno M."/>
            <person name="Sidow A."/>
            <person name="Stone E.A."/>
            <person name="Payseur B.A."/>
            <person name="Bourque G."/>
            <person name="Lopez-Otin C."/>
            <person name="Puente X.S."/>
            <person name="Chakrabarti K."/>
            <person name="Chatterji S."/>
            <person name="Dewey C."/>
            <person name="Pachter L."/>
            <person name="Bray N."/>
            <person name="Yap V.B."/>
            <person name="Caspi A."/>
            <person name="Tesler G."/>
            <person name="Pevzner P.A."/>
            <person name="Haussler D."/>
            <person name="Roskin K.M."/>
            <person name="Baertsch R."/>
            <person name="Clawson H."/>
            <person name="Furey T.S."/>
            <person name="Hinrichs A.S."/>
            <person name="Karolchik D."/>
            <person name="Kent W.J."/>
            <person name="Rosenbloom K.R."/>
            <person name="Trumbower H."/>
            <person name="Weirauch M."/>
            <person name="Cooper D.N."/>
            <person name="Stenson P.D."/>
            <person name="Ma B."/>
            <person name="Brent M."/>
            <person name="Arumugam M."/>
            <person name="Shteynberg D."/>
            <person name="Copley R.R."/>
            <person name="Taylor M.S."/>
            <person name="Riethman H."/>
            <person name="Mudunuri U."/>
            <person name="Peterson J."/>
            <person name="Guyer M."/>
            <person name="Felsenfeld A."/>
            <person name="Old S."/>
            <person name="Mockrin S."/>
            <person name="Collins F.S."/>
        </authorList>
    </citation>
    <scope>NUCLEOTIDE SEQUENCE [LARGE SCALE GENOMIC DNA]</scope>
    <source>
        <strain evidence="8 10">Brown Norway</strain>
    </source>
</reference>
<dbReference type="PANTHER" id="PTHR11431">
    <property type="entry name" value="FERRITIN"/>
    <property type="match status" value="1"/>
</dbReference>
<dbReference type="InterPro" id="IPR009040">
    <property type="entry name" value="Ferritin-like_diiron"/>
</dbReference>
<dbReference type="OrthoDB" id="9561276at2759"/>
<keyword evidence="3 5" id="KW-0479">Metal-binding</keyword>
<evidence type="ECO:0000313" key="9">
    <source>
        <dbReference type="Ensembl" id="ENSRNOP00000095613.1"/>
    </source>
</evidence>
<evidence type="ECO:0000313" key="8">
    <source>
        <dbReference type="Ensembl" id="ENSRNOP00000088609.1"/>
    </source>
</evidence>
<dbReference type="KEGG" id="rno:691895"/>
<protein>
    <recommendedName>
        <fullName evidence="6">Ferritin</fullName>
    </recommendedName>
</protein>
<gene>
    <name evidence="8 11" type="primary">Fthl17b</name>
    <name evidence="9 12" type="synonym">Fthl17cl1</name>
    <name evidence="12" type="synonym">LOC120099271</name>
    <name evidence="11" type="synonym">LOC691895</name>
</gene>
<evidence type="ECO:0000256" key="5">
    <source>
        <dbReference type="PIRSR" id="PIRSR601519-1"/>
    </source>
</evidence>
<sequence length="176" mass="20308">MAEAPSQVRQNYDWHCEDAVNTHIQLRLYASYVYMSMAVYFDRDDVALGNFKRFFLSKSHECQAKAEVFMHLQNTRGGCLSLHDIARPERDSWHGGSQAMECALHMEMMINQSLLNMHEVAKEKGDAQLCHFLEQNFLNQQVEVLKEVGGYLTNLRQMGAQEHSLAEYLFDKLSLS</sequence>
<reference evidence="8" key="2">
    <citation type="submission" date="2025-05" db="UniProtKB">
        <authorList>
            <consortium name="Ensembl"/>
        </authorList>
    </citation>
    <scope>IDENTIFICATION</scope>
    <source>
        <strain evidence="8">Brown Norway</strain>
    </source>
</reference>
<dbReference type="AGR" id="RGD:41114626"/>
<evidence type="ECO:0000256" key="3">
    <source>
        <dbReference type="ARBA" id="ARBA00022723"/>
    </source>
</evidence>
<dbReference type="GO" id="GO:0008198">
    <property type="term" value="F:ferrous iron binding"/>
    <property type="evidence" value="ECO:0000318"/>
    <property type="project" value="GO_Central"/>
</dbReference>
<evidence type="ECO:0000256" key="6">
    <source>
        <dbReference type="RuleBase" id="RU361145"/>
    </source>
</evidence>
<dbReference type="AlphaFoldDB" id="A0A0G2K1G6"/>
<organism evidence="8 10">
    <name type="scientific">Rattus norvegicus</name>
    <name type="common">Rat</name>
    <dbReference type="NCBI Taxonomy" id="10116"/>
    <lineage>
        <taxon>Eukaryota</taxon>
        <taxon>Metazoa</taxon>
        <taxon>Chordata</taxon>
        <taxon>Craniata</taxon>
        <taxon>Vertebrata</taxon>
        <taxon>Euteleostomi</taxon>
        <taxon>Mammalia</taxon>
        <taxon>Eutheria</taxon>
        <taxon>Euarchontoglires</taxon>
        <taxon>Glires</taxon>
        <taxon>Rodentia</taxon>
        <taxon>Myomorpha</taxon>
        <taxon>Muroidea</taxon>
        <taxon>Muridae</taxon>
        <taxon>Murinae</taxon>
        <taxon>Rattus</taxon>
    </lineage>
</organism>
<evidence type="ECO:0000313" key="11">
    <source>
        <dbReference type="RGD" id="1594594"/>
    </source>
</evidence>
<evidence type="ECO:0000259" key="7">
    <source>
        <dbReference type="PROSITE" id="PS50905"/>
    </source>
</evidence>
<dbReference type="GO" id="GO:0008199">
    <property type="term" value="F:ferric iron binding"/>
    <property type="evidence" value="ECO:0000318"/>
    <property type="project" value="GO_Central"/>
</dbReference>
<dbReference type="GeneTree" id="ENSGT00950000182841"/>
<dbReference type="eggNOG" id="KOG2332">
    <property type="taxonomic scope" value="Eukaryota"/>
</dbReference>
<dbReference type="GeneID" id="691895"/>
<dbReference type="Bgee" id="ENSRNOG00000059740">
    <property type="expression patterns" value="Expressed in testis and 2 other cell types or tissues"/>
</dbReference>
<dbReference type="AGR" id="RGD:1594594"/>
<dbReference type="GO" id="GO:0006826">
    <property type="term" value="P:iron ion transport"/>
    <property type="evidence" value="ECO:0007669"/>
    <property type="project" value="InterPro"/>
</dbReference>
<dbReference type="RefSeq" id="NP_001103837.1">
    <property type="nucleotide sequence ID" value="NM_001110367.1"/>
</dbReference>
<dbReference type="OMA" id="HMEMNIN"/>
<evidence type="ECO:0000256" key="1">
    <source>
        <dbReference type="ARBA" id="ARBA00007513"/>
    </source>
</evidence>
<accession>A0A0G2K1G6</accession>
<dbReference type="InterPro" id="IPR008331">
    <property type="entry name" value="Ferritin_DPS_dom"/>
</dbReference>
<dbReference type="CDD" id="cd01056">
    <property type="entry name" value="Euk_Ferritin"/>
    <property type="match status" value="1"/>
</dbReference>
<evidence type="ECO:0000256" key="2">
    <source>
        <dbReference type="ARBA" id="ARBA00022434"/>
    </source>
</evidence>
<dbReference type="CTD" id="434726"/>
<dbReference type="Ensembl" id="ENSRNOT00000113989.2">
    <property type="protein sequence ID" value="ENSRNOP00000095613.1"/>
    <property type="gene ID" value="ENSRNOG00000089512.1"/>
</dbReference>
<dbReference type="Ensembl" id="ENSRNOT00000118389.2">
    <property type="protein sequence ID" value="ENSRNOP00000088609.1"/>
    <property type="gene ID" value="ENSRNOG00000084494.1"/>
</dbReference>
<evidence type="ECO:0000313" key="12">
    <source>
        <dbReference type="RGD" id="41114626"/>
    </source>
</evidence>
<dbReference type="FunFam" id="1.20.1260.10:FF:000002">
    <property type="entry name" value="Ferritin, mitochondrial"/>
    <property type="match status" value="1"/>
</dbReference>
<dbReference type="RGD" id="1594594">
    <property type="gene designation" value="Fthl17b"/>
</dbReference>
<dbReference type="InterPro" id="IPR009078">
    <property type="entry name" value="Ferritin-like_SF"/>
</dbReference>
<keyword evidence="10" id="KW-1185">Reference proteome</keyword>
<dbReference type="InterPro" id="IPR001519">
    <property type="entry name" value="Ferritin"/>
</dbReference>
<dbReference type="Pfam" id="PF00210">
    <property type="entry name" value="Ferritin"/>
    <property type="match status" value="1"/>
</dbReference>
<comment type="similarity">
    <text evidence="1 6">Belongs to the ferritin family.</text>
</comment>
<dbReference type="PaxDb" id="10116-ENSRNOP00000044004"/>
<dbReference type="SUPFAM" id="SSF47240">
    <property type="entry name" value="Ferritin-like"/>
    <property type="match status" value="1"/>
</dbReference>
<dbReference type="GO" id="GO:0005737">
    <property type="term" value="C:cytoplasm"/>
    <property type="evidence" value="ECO:0000318"/>
    <property type="project" value="GO_Central"/>
</dbReference>